<dbReference type="GO" id="GO:0005385">
    <property type="term" value="F:zinc ion transmembrane transporter activity"/>
    <property type="evidence" value="ECO:0007669"/>
    <property type="project" value="TreeGrafter"/>
</dbReference>
<sequence length="227" mass="24430">MNVCCSFNLSLNRSQLLFLFILSDCLKSILFFSSQNKLENVNKPTEQIVKKGAPDKVNVKGEEQNHPASEGVLGESDGDHGSTERGPAIVGEAMITVDGGPDDRAESSDDGSRDTEWTVSGGADAPVVAPDKGNCQRHHNEHHSHGHCHEEQEPVEGVKEVAWMVVFGDGVHSFGDGLVIVTGDAAAQGRRSSRLMPWSLSASECGPRRGIFPYAAHCCLRVRQSGP</sequence>
<dbReference type="Proteomes" id="UP000694388">
    <property type="component" value="Unplaced"/>
</dbReference>
<keyword evidence="2" id="KW-0732">Signal</keyword>
<dbReference type="PANTHER" id="PTHR12191:SF17">
    <property type="entry name" value="ZINC TRANSPORTER ZIP5"/>
    <property type="match status" value="1"/>
</dbReference>
<dbReference type="Ensembl" id="ENSEBUT00000010552.1">
    <property type="protein sequence ID" value="ENSEBUP00000010015.1"/>
    <property type="gene ID" value="ENSEBUG00000006427.1"/>
</dbReference>
<feature type="compositionally biased region" description="Basic and acidic residues" evidence="1">
    <location>
        <begin position="49"/>
        <end position="65"/>
    </location>
</feature>
<dbReference type="InterPro" id="IPR050799">
    <property type="entry name" value="ZIP_Transporter"/>
</dbReference>
<dbReference type="GO" id="GO:0140410">
    <property type="term" value="F:monoatomic cation:bicarbonate symporter activity"/>
    <property type="evidence" value="ECO:0007669"/>
    <property type="project" value="TreeGrafter"/>
</dbReference>
<accession>A0A8C4Q4W5</accession>
<feature type="signal peptide" evidence="2">
    <location>
        <begin position="1"/>
        <end position="31"/>
    </location>
</feature>
<organism evidence="3 4">
    <name type="scientific">Eptatretus burgeri</name>
    <name type="common">Inshore hagfish</name>
    <dbReference type="NCBI Taxonomy" id="7764"/>
    <lineage>
        <taxon>Eukaryota</taxon>
        <taxon>Metazoa</taxon>
        <taxon>Chordata</taxon>
        <taxon>Craniata</taxon>
        <taxon>Vertebrata</taxon>
        <taxon>Cyclostomata</taxon>
        <taxon>Myxini</taxon>
        <taxon>Myxiniformes</taxon>
        <taxon>Myxinidae</taxon>
        <taxon>Eptatretinae</taxon>
        <taxon>Eptatretus</taxon>
    </lineage>
</organism>
<keyword evidence="4" id="KW-1185">Reference proteome</keyword>
<evidence type="ECO:0000313" key="3">
    <source>
        <dbReference type="Ensembl" id="ENSEBUP00000010015.1"/>
    </source>
</evidence>
<evidence type="ECO:0000256" key="1">
    <source>
        <dbReference type="SAM" id="MobiDB-lite"/>
    </source>
</evidence>
<dbReference type="GO" id="GO:0030003">
    <property type="term" value="P:intracellular monoatomic cation homeostasis"/>
    <property type="evidence" value="ECO:0007669"/>
    <property type="project" value="TreeGrafter"/>
</dbReference>
<evidence type="ECO:0000313" key="4">
    <source>
        <dbReference type="Proteomes" id="UP000694388"/>
    </source>
</evidence>
<feature type="region of interest" description="Disordered" evidence="1">
    <location>
        <begin position="49"/>
        <end position="153"/>
    </location>
</feature>
<dbReference type="GO" id="GO:0071578">
    <property type="term" value="P:zinc ion import across plasma membrane"/>
    <property type="evidence" value="ECO:0007669"/>
    <property type="project" value="TreeGrafter"/>
</dbReference>
<name>A0A8C4Q4W5_EPTBU</name>
<evidence type="ECO:0000256" key="2">
    <source>
        <dbReference type="SAM" id="SignalP"/>
    </source>
</evidence>
<dbReference type="GO" id="GO:0005886">
    <property type="term" value="C:plasma membrane"/>
    <property type="evidence" value="ECO:0007669"/>
    <property type="project" value="TreeGrafter"/>
</dbReference>
<reference evidence="3" key="2">
    <citation type="submission" date="2025-09" db="UniProtKB">
        <authorList>
            <consortium name="Ensembl"/>
        </authorList>
    </citation>
    <scope>IDENTIFICATION</scope>
</reference>
<feature type="compositionally biased region" description="Basic residues" evidence="1">
    <location>
        <begin position="135"/>
        <end position="146"/>
    </location>
</feature>
<dbReference type="PANTHER" id="PTHR12191">
    <property type="entry name" value="SOLUTE CARRIER FAMILY 39"/>
    <property type="match status" value="1"/>
</dbReference>
<feature type="chain" id="PRO_5033983600" evidence="2">
    <location>
        <begin position="32"/>
        <end position="227"/>
    </location>
</feature>
<protein>
    <submittedName>
        <fullName evidence="3">Uncharacterized protein</fullName>
    </submittedName>
</protein>
<feature type="compositionally biased region" description="Basic and acidic residues" evidence="1">
    <location>
        <begin position="101"/>
        <end position="116"/>
    </location>
</feature>
<proteinExistence type="predicted"/>
<dbReference type="AlphaFoldDB" id="A0A8C4Q4W5"/>
<reference evidence="3" key="1">
    <citation type="submission" date="2025-08" db="UniProtKB">
        <authorList>
            <consortium name="Ensembl"/>
        </authorList>
    </citation>
    <scope>IDENTIFICATION</scope>
</reference>